<evidence type="ECO:0000313" key="2">
    <source>
        <dbReference type="Proteomes" id="UP000031433"/>
    </source>
</evidence>
<name>A0A0C1QXZ2_9BACT</name>
<dbReference type="AlphaFoldDB" id="A0A0C1QXZ2"/>
<organism evidence="1 2">
    <name type="scientific">Geobacter soli</name>
    <dbReference type="NCBI Taxonomy" id="1510391"/>
    <lineage>
        <taxon>Bacteria</taxon>
        <taxon>Pseudomonadati</taxon>
        <taxon>Thermodesulfobacteriota</taxon>
        <taxon>Desulfuromonadia</taxon>
        <taxon>Geobacterales</taxon>
        <taxon>Geobacteraceae</taxon>
        <taxon>Geobacter</taxon>
    </lineage>
</organism>
<evidence type="ECO:0000313" key="1">
    <source>
        <dbReference type="EMBL" id="KIE42966.1"/>
    </source>
</evidence>
<reference evidence="1 2" key="1">
    <citation type="submission" date="2015-01" db="EMBL/GenBank/DDBJ databases">
        <title>Genome sequence of the anaerobic bacterium Geobacter soli GSS01, a dissimilatory Fe(III) reducer from soil.</title>
        <authorList>
            <person name="Yang G."/>
            <person name="Zhou S."/>
        </authorList>
    </citation>
    <scope>NUCLEOTIDE SEQUENCE [LARGE SCALE GENOMIC DNA]</scope>
    <source>
        <strain evidence="1 2">GSS01</strain>
    </source>
</reference>
<dbReference type="Proteomes" id="UP000031433">
    <property type="component" value="Unassembled WGS sequence"/>
</dbReference>
<accession>A0A0C1QXZ2</accession>
<gene>
    <name evidence="1" type="ORF">SE37_10155</name>
</gene>
<keyword evidence="2" id="KW-1185">Reference proteome</keyword>
<sequence length="209" mass="23649">MSKDKDERKRPQLRLVVNNVEKRSGRPVAGEDDFIALDELILRRHEFRGHFYAGVGRLQEKAYRSLERYLERKGWAYGLDPLHGRLMVIPAGLVCPEAIVPDSSQQDEVLVFAGEDLTGVGLCLSVEMIIPFWSDDDAVMEDALLSAPILPYGMLFLEENRQDGYLDLIYRVALPLYPPAPTVRVLDKLFAVARTELAETLRTLADFSD</sequence>
<dbReference type="EMBL" id="JXBL01000001">
    <property type="protein sequence ID" value="KIE42966.1"/>
    <property type="molecule type" value="Genomic_DNA"/>
</dbReference>
<proteinExistence type="predicted"/>
<dbReference type="RefSeq" id="WP_039646006.1">
    <property type="nucleotide sequence ID" value="NZ_JXBL01000001.1"/>
</dbReference>
<comment type="caution">
    <text evidence="1">The sequence shown here is derived from an EMBL/GenBank/DDBJ whole genome shotgun (WGS) entry which is preliminary data.</text>
</comment>
<protein>
    <submittedName>
        <fullName evidence="1">Uncharacterized protein</fullName>
    </submittedName>
</protein>